<dbReference type="AlphaFoldDB" id="A0A7S3QWI9"/>
<dbReference type="PANTHER" id="PTHR45666:SF22">
    <property type="entry name" value="TYPE I INOSITOL POLYPHOSPHATE 5-PHOSPHATASE 4"/>
    <property type="match status" value="1"/>
</dbReference>
<feature type="compositionally biased region" description="Low complexity" evidence="3">
    <location>
        <begin position="269"/>
        <end position="280"/>
    </location>
</feature>
<sequence length="885" mass="95258">MRATLSKAWNGASSVAQTYLPGYRARQGAEGSIEEKFNAEDAEGSNSKDECGSDPVLENLIRDVKSKHVRKHFFSNPPEAYTETKDVRILTGSYNVAGHGPELDLDLKPWIGMWDGQWPTVQCPPEPPSDSPSDAQAADAPQITQGGRTEEGEGCTARPPPAVLHSSRGSQSMPPELEASPSMGVQLRHELWAARAASPDIVALGFQEVVPLSAGNVVVGSDTSNVDAWDSLIFRHLNGEERIPRPHETKHSDESHQSSTLGLSEQREGTAQAQGGGQASTAGTPDIFVQVAGKQLVGLYLTIWVRAELLPHIKGVQATQVATGFGGYLGNKGAVLVRMMVYDTPLLFVCSHLSAGAQDGDELWRNYHVREIMGRADFPPRAGPGMSKPELNGGPSNLGSIWGNARAVTDHENIIWLGDLNYRLQNSVISDEEVREHLAAGRLQPLLEADQLHREMEAGRVFNSEEGVWREGPITFYPTYKYHLGGHTYIGDPHIPAKQESASESSRLEEKEAEEEEAEAAGKKEIAWQGTDGTPGPLMEPEAIQGSPTELLNAVKGASNKIEAAAAVAMSGAEKAAAAAAAAAKAAAANIRARTEAEDDSVLEDGREPADGVAQEGGKASPAAKGSTEKRKREKRRTPAWCDRILWLSKQRKLHQLSYNRAELCASDHRPVAAAFLLQSKHFNRQKLEGLLSAAFRSLDSLQASMRPRCTLRPRAHICLGEPLALRESRTFLVELCNEGGVDGAFHFVSGTLRLGQDPLPAWLKISPSVGTVAPGSSCQLKVTACVDTDALPALLAGHQAGCTPGELPLPEMSATELAESSSLQRGGQESLNPVVWSDHGDDQEDGSKHDRLVPLDCITILRVVDGSDHFLSITGSFCRPLQVS</sequence>
<proteinExistence type="inferred from homology"/>
<evidence type="ECO:0000256" key="1">
    <source>
        <dbReference type="ARBA" id="ARBA00010768"/>
    </source>
</evidence>
<feature type="region of interest" description="Disordered" evidence="3">
    <location>
        <begin position="240"/>
        <end position="280"/>
    </location>
</feature>
<organism evidence="5">
    <name type="scientific">Dunaliella tertiolecta</name>
    <name type="common">Green alga</name>
    <dbReference type="NCBI Taxonomy" id="3047"/>
    <lineage>
        <taxon>Eukaryota</taxon>
        <taxon>Viridiplantae</taxon>
        <taxon>Chlorophyta</taxon>
        <taxon>core chlorophytes</taxon>
        <taxon>Chlorophyceae</taxon>
        <taxon>CS clade</taxon>
        <taxon>Chlamydomonadales</taxon>
        <taxon>Dunaliellaceae</taxon>
        <taxon>Dunaliella</taxon>
    </lineage>
</organism>
<dbReference type="GO" id="GO:0034485">
    <property type="term" value="F:phosphatidylinositol-3,4,5-trisphosphate 5-phosphatase activity"/>
    <property type="evidence" value="ECO:0007669"/>
    <property type="project" value="TreeGrafter"/>
</dbReference>
<feature type="compositionally biased region" description="Low complexity" evidence="3">
    <location>
        <begin position="131"/>
        <end position="142"/>
    </location>
</feature>
<evidence type="ECO:0000313" key="5">
    <source>
        <dbReference type="EMBL" id="CAE0495176.1"/>
    </source>
</evidence>
<dbReference type="EMBL" id="HBIP01017411">
    <property type="protein sequence ID" value="CAE0495176.1"/>
    <property type="molecule type" value="Transcribed_RNA"/>
</dbReference>
<dbReference type="SMART" id="SM00128">
    <property type="entry name" value="IPPc"/>
    <property type="match status" value="1"/>
</dbReference>
<dbReference type="Gene3D" id="2.60.40.10">
    <property type="entry name" value="Immunoglobulins"/>
    <property type="match status" value="1"/>
</dbReference>
<feature type="region of interest" description="Disordered" evidence="3">
    <location>
        <begin position="494"/>
        <end position="532"/>
    </location>
</feature>
<dbReference type="GO" id="GO:0046856">
    <property type="term" value="P:phosphatidylinositol dephosphorylation"/>
    <property type="evidence" value="ECO:0007669"/>
    <property type="project" value="InterPro"/>
</dbReference>
<dbReference type="Gene3D" id="3.60.10.10">
    <property type="entry name" value="Endonuclease/exonuclease/phosphatase"/>
    <property type="match status" value="2"/>
</dbReference>
<keyword evidence="2" id="KW-0378">Hydrolase</keyword>
<dbReference type="InterPro" id="IPR036691">
    <property type="entry name" value="Endo/exonu/phosph_ase_sf"/>
</dbReference>
<protein>
    <recommendedName>
        <fullName evidence="4">Inositol polyphosphate-related phosphatase domain-containing protein</fullName>
    </recommendedName>
</protein>
<dbReference type="PANTHER" id="PTHR45666">
    <property type="entry name" value="TYPE IV INOSITOL POLYPHOSPHATE 5-PHOSPHATASE 9"/>
    <property type="match status" value="1"/>
</dbReference>
<dbReference type="InterPro" id="IPR045849">
    <property type="entry name" value="IP5P_plant"/>
</dbReference>
<evidence type="ECO:0000259" key="4">
    <source>
        <dbReference type="SMART" id="SM00128"/>
    </source>
</evidence>
<comment type="similarity">
    <text evidence="1">Belongs to the inositol polyphosphate 5-phosphatase family.</text>
</comment>
<reference evidence="5" key="1">
    <citation type="submission" date="2021-01" db="EMBL/GenBank/DDBJ databases">
        <authorList>
            <person name="Corre E."/>
            <person name="Pelletier E."/>
            <person name="Niang G."/>
            <person name="Scheremetjew M."/>
            <person name="Finn R."/>
            <person name="Kale V."/>
            <person name="Holt S."/>
            <person name="Cochrane G."/>
            <person name="Meng A."/>
            <person name="Brown T."/>
            <person name="Cohen L."/>
        </authorList>
    </citation>
    <scope>NUCLEOTIDE SEQUENCE</scope>
    <source>
        <strain evidence="5">CCMP1320</strain>
    </source>
</reference>
<feature type="domain" description="Inositol polyphosphate-related phosphatase" evidence="4">
    <location>
        <begin position="213"/>
        <end position="684"/>
    </location>
</feature>
<evidence type="ECO:0000256" key="2">
    <source>
        <dbReference type="ARBA" id="ARBA00022801"/>
    </source>
</evidence>
<dbReference type="GO" id="GO:0004445">
    <property type="term" value="F:inositol-polyphosphate 5-phosphatase activity"/>
    <property type="evidence" value="ECO:0007669"/>
    <property type="project" value="InterPro"/>
</dbReference>
<dbReference type="GO" id="GO:0004439">
    <property type="term" value="F:phosphatidylinositol-4,5-bisphosphate 5-phosphatase activity"/>
    <property type="evidence" value="ECO:0007669"/>
    <property type="project" value="TreeGrafter"/>
</dbReference>
<evidence type="ECO:0000256" key="3">
    <source>
        <dbReference type="SAM" id="MobiDB-lite"/>
    </source>
</evidence>
<feature type="compositionally biased region" description="Basic and acidic residues" evidence="3">
    <location>
        <begin position="240"/>
        <end position="256"/>
    </location>
</feature>
<dbReference type="Pfam" id="PF22669">
    <property type="entry name" value="Exo_endo_phos2"/>
    <property type="match status" value="2"/>
</dbReference>
<feature type="region of interest" description="Disordered" evidence="3">
    <location>
        <begin position="118"/>
        <end position="181"/>
    </location>
</feature>
<dbReference type="SUPFAM" id="SSF56219">
    <property type="entry name" value="DNase I-like"/>
    <property type="match status" value="2"/>
</dbReference>
<feature type="region of interest" description="Disordered" evidence="3">
    <location>
        <begin position="595"/>
        <end position="636"/>
    </location>
</feature>
<feature type="compositionally biased region" description="Polar residues" evidence="3">
    <location>
        <begin position="819"/>
        <end position="832"/>
    </location>
</feature>
<accession>A0A7S3QWI9</accession>
<dbReference type="InterPro" id="IPR000300">
    <property type="entry name" value="IPPc"/>
</dbReference>
<dbReference type="InterPro" id="IPR013783">
    <property type="entry name" value="Ig-like_fold"/>
</dbReference>
<gene>
    <name evidence="5" type="ORF">DTER00134_LOCUS10249</name>
</gene>
<feature type="region of interest" description="Disordered" evidence="3">
    <location>
        <begin position="816"/>
        <end position="849"/>
    </location>
</feature>
<name>A0A7S3QWI9_DUNTE</name>